<dbReference type="Pfam" id="PF01451">
    <property type="entry name" value="LMWPc"/>
    <property type="match status" value="1"/>
</dbReference>
<dbReference type="EMBL" id="FNCF01000001">
    <property type="protein sequence ID" value="SDF64397.1"/>
    <property type="molecule type" value="Genomic_DNA"/>
</dbReference>
<dbReference type="Proteomes" id="UP000198863">
    <property type="component" value="Unassembled WGS sequence"/>
</dbReference>
<gene>
    <name evidence="7" type="ORF">SAMN05660324_0758</name>
</gene>
<dbReference type="SUPFAM" id="SSF52788">
    <property type="entry name" value="Phosphotyrosine protein phosphatases I"/>
    <property type="match status" value="1"/>
</dbReference>
<reference evidence="8" key="1">
    <citation type="submission" date="2016-10" db="EMBL/GenBank/DDBJ databases">
        <authorList>
            <person name="Varghese N."/>
            <person name="Submissions S."/>
        </authorList>
    </citation>
    <scope>NUCLEOTIDE SEQUENCE [LARGE SCALE GENOMIC DNA]</scope>
    <source>
        <strain evidence="8">DSM 44526</strain>
    </source>
</reference>
<keyword evidence="8" id="KW-1185">Reference proteome</keyword>
<dbReference type="PANTHER" id="PTHR11717">
    <property type="entry name" value="LOW MOLECULAR WEIGHT PROTEIN TYROSINE PHOSPHATASE"/>
    <property type="match status" value="1"/>
</dbReference>
<feature type="active site" description="Nucleophile" evidence="4">
    <location>
        <position position="23"/>
    </location>
</feature>
<evidence type="ECO:0000256" key="5">
    <source>
        <dbReference type="SAM" id="MobiDB-lite"/>
    </source>
</evidence>
<dbReference type="InterPro" id="IPR023485">
    <property type="entry name" value="Ptyr_pPase"/>
</dbReference>
<evidence type="ECO:0000256" key="2">
    <source>
        <dbReference type="ARBA" id="ARBA00022801"/>
    </source>
</evidence>
<dbReference type="OrthoDB" id="9784339at2"/>
<proteinExistence type="inferred from homology"/>
<organism evidence="7 8">
    <name type="scientific">Klenkia brasiliensis</name>
    <dbReference type="NCBI Taxonomy" id="333142"/>
    <lineage>
        <taxon>Bacteria</taxon>
        <taxon>Bacillati</taxon>
        <taxon>Actinomycetota</taxon>
        <taxon>Actinomycetes</taxon>
        <taxon>Geodermatophilales</taxon>
        <taxon>Geodermatophilaceae</taxon>
        <taxon>Klenkia</taxon>
    </lineage>
</organism>
<dbReference type="Gene3D" id="3.40.50.2300">
    <property type="match status" value="1"/>
</dbReference>
<evidence type="ECO:0000313" key="7">
    <source>
        <dbReference type="EMBL" id="SDF64397.1"/>
    </source>
</evidence>
<protein>
    <submittedName>
        <fullName evidence="7">Protein-tyrosine phosphatase</fullName>
    </submittedName>
</protein>
<feature type="region of interest" description="Disordered" evidence="5">
    <location>
        <begin position="209"/>
        <end position="228"/>
    </location>
</feature>
<feature type="domain" description="Phosphotyrosine protein phosphatase I" evidence="6">
    <location>
        <begin position="17"/>
        <end position="201"/>
    </location>
</feature>
<dbReference type="GO" id="GO:0004725">
    <property type="term" value="F:protein tyrosine phosphatase activity"/>
    <property type="evidence" value="ECO:0007669"/>
    <property type="project" value="InterPro"/>
</dbReference>
<name>A0A1G7MRR2_9ACTN</name>
<comment type="similarity">
    <text evidence="1">Belongs to the low molecular weight phosphotyrosine protein phosphatase family.</text>
</comment>
<evidence type="ECO:0000256" key="1">
    <source>
        <dbReference type="ARBA" id="ARBA00011063"/>
    </source>
</evidence>
<evidence type="ECO:0000259" key="6">
    <source>
        <dbReference type="SMART" id="SM00226"/>
    </source>
</evidence>
<evidence type="ECO:0000256" key="3">
    <source>
        <dbReference type="ARBA" id="ARBA00022912"/>
    </source>
</evidence>
<dbReference type="InterPro" id="IPR050438">
    <property type="entry name" value="LMW_PTPase"/>
</dbReference>
<evidence type="ECO:0000313" key="8">
    <source>
        <dbReference type="Proteomes" id="UP000198863"/>
    </source>
</evidence>
<dbReference type="AlphaFoldDB" id="A0A1G7MRR2"/>
<keyword evidence="3" id="KW-0904">Protein phosphatase</keyword>
<evidence type="ECO:0000256" key="4">
    <source>
        <dbReference type="PIRSR" id="PIRSR617867-1"/>
    </source>
</evidence>
<dbReference type="InterPro" id="IPR036196">
    <property type="entry name" value="Ptyr_pPase_sf"/>
</dbReference>
<dbReference type="InterPro" id="IPR017867">
    <property type="entry name" value="Tyr_phospatase_low_mol_wt"/>
</dbReference>
<accession>A0A1G7MRR2</accession>
<dbReference type="PANTHER" id="PTHR11717:SF31">
    <property type="entry name" value="LOW MOLECULAR WEIGHT PROTEIN-TYROSINE-PHOSPHATASE ETP-RELATED"/>
    <property type="match status" value="1"/>
</dbReference>
<dbReference type="SMART" id="SM00226">
    <property type="entry name" value="LMWPc"/>
    <property type="match status" value="1"/>
</dbReference>
<feature type="active site" evidence="4">
    <location>
        <position position="29"/>
    </location>
</feature>
<keyword evidence="2" id="KW-0378">Hydrolase</keyword>
<sequence length="228" mass="24318">MGETDRVARHWSPNPVFTVLFVCTGNICRSAMAERIARAYLDEALGDDAHRIQVVSAGTHAVKGAGVHPDSATVLGGFGGDPTGHVARQLLDDMAIDADLTLALTRTHRRAVLKAAPRALQRTFALREATDLVALVDPATALGGDDLAERCRSLVKRMAAARSRRPSDAADDITDPIGRPLEVHQEVAETIAESLIPLLDRLVALRPAPAAAEDPDDGDGKPRLYLVS</sequence>
<dbReference type="PRINTS" id="PR00719">
    <property type="entry name" value="LMWPTPASE"/>
</dbReference>